<dbReference type="PANTHER" id="PTHR32347">
    <property type="entry name" value="EFFLUX SYSTEM COMPONENT YKNX-RELATED"/>
    <property type="match status" value="1"/>
</dbReference>
<dbReference type="AlphaFoldDB" id="V5SAC7"/>
<dbReference type="InterPro" id="IPR050465">
    <property type="entry name" value="UPF0194_transport"/>
</dbReference>
<dbReference type="STRING" id="1029756.W911_00195"/>
<keyword evidence="2 3" id="KW-0175">Coiled coil</keyword>
<evidence type="ECO:0000256" key="2">
    <source>
        <dbReference type="ARBA" id="ARBA00023054"/>
    </source>
</evidence>
<reference evidence="5 6" key="1">
    <citation type="journal article" date="2014" name="Genome Announc.">
        <title>Complete Genome Sequence of Hyphomicrobium nitrativorans Strain NL23, a Denitrifying Bacterium Isolated from Biofilm of a Methanol-Fed Denitrification System Treating Seawater at the Montreal Biodome.</title>
        <authorList>
            <person name="Martineau C."/>
            <person name="Villeneuve C."/>
            <person name="Mauffrey F."/>
            <person name="Villemur R."/>
        </authorList>
    </citation>
    <scope>NUCLEOTIDE SEQUENCE [LARGE SCALE GENOMIC DNA]</scope>
    <source>
        <strain evidence="5">NL23</strain>
    </source>
</reference>
<evidence type="ECO:0000313" key="6">
    <source>
        <dbReference type="Proteomes" id="UP000018542"/>
    </source>
</evidence>
<dbReference type="RefSeq" id="WP_023785493.1">
    <property type="nucleotide sequence ID" value="NC_022997.1"/>
</dbReference>
<dbReference type="OrthoDB" id="7422354at2"/>
<dbReference type="EMBL" id="CP006912">
    <property type="protein sequence ID" value="AHB47175.1"/>
    <property type="molecule type" value="Genomic_DNA"/>
</dbReference>
<evidence type="ECO:0000259" key="4">
    <source>
        <dbReference type="Pfam" id="PF25990"/>
    </source>
</evidence>
<dbReference type="KEGG" id="hni:W911_00195"/>
<dbReference type="InterPro" id="IPR058636">
    <property type="entry name" value="Beta-barrel_YknX"/>
</dbReference>
<dbReference type="PANTHER" id="PTHR32347:SF27">
    <property type="entry name" value="RND EFFLUX PUMP MEMBRANE FUSION PROTEIN BARREL-SANDWICH DOMAIN-CONTAINING PROTEIN"/>
    <property type="match status" value="1"/>
</dbReference>
<dbReference type="Pfam" id="PF25990">
    <property type="entry name" value="Beta-barrel_YknX"/>
    <property type="match status" value="1"/>
</dbReference>
<dbReference type="Gene3D" id="2.40.30.170">
    <property type="match status" value="1"/>
</dbReference>
<dbReference type="Gene3D" id="2.40.50.100">
    <property type="match status" value="1"/>
</dbReference>
<evidence type="ECO:0000256" key="3">
    <source>
        <dbReference type="SAM" id="Coils"/>
    </source>
</evidence>
<sequence length="368" mass="39369">MRKLDPTFYTVAIAAVLAIAASVLLNQLVGSTPGSHAQKMTGGSAHAANTSTLRPVWAASATGRVEPSGGEVRIAAEIPARIVEVIATTNDRVSGGDLLVRLDSSDLMQKLIAAEAEAEVRVRERDEDVEEAAATGPALDRRKAEDALYASERASFRALMAADDVYRQHRADEADADALTKAREALAEAEQKEADDRAALEKLAENANMPLPTRLESSLTIARTEVAQVVHAIEKTRVRAPQDGAVLNVWAKVGEMAAPSPDAALLLFGDISSLRVRAEVEERDVTRIRIGQRVVVRADAFPDQEFEGVVTQIAPALGAPRITSRGPRRPTDVEVLEVLIGLDGTPPLLTGMRVDAFFRHEAAAAATQ</sequence>
<gene>
    <name evidence="5" type="ORF">W911_00195</name>
</gene>
<keyword evidence="6" id="KW-1185">Reference proteome</keyword>
<comment type="subcellular location">
    <subcellularLocation>
        <location evidence="1">Cell envelope</location>
    </subcellularLocation>
</comment>
<proteinExistence type="predicted"/>
<evidence type="ECO:0000256" key="1">
    <source>
        <dbReference type="ARBA" id="ARBA00004196"/>
    </source>
</evidence>
<dbReference type="Proteomes" id="UP000018542">
    <property type="component" value="Chromosome"/>
</dbReference>
<dbReference type="PATRIC" id="fig|1029756.8.peg.44"/>
<name>V5SAC7_9HYPH</name>
<protein>
    <submittedName>
        <fullName evidence="5">Secretion protein HlyD</fullName>
    </submittedName>
</protein>
<evidence type="ECO:0000313" key="5">
    <source>
        <dbReference type="EMBL" id="AHB47175.1"/>
    </source>
</evidence>
<dbReference type="HOGENOM" id="CLU_018816_6_3_5"/>
<accession>V5SAC7</accession>
<feature type="coiled-coil region" evidence="3">
    <location>
        <begin position="179"/>
        <end position="206"/>
    </location>
</feature>
<organism evidence="5 6">
    <name type="scientific">Hyphomicrobium nitrativorans NL23</name>
    <dbReference type="NCBI Taxonomy" id="1029756"/>
    <lineage>
        <taxon>Bacteria</taxon>
        <taxon>Pseudomonadati</taxon>
        <taxon>Pseudomonadota</taxon>
        <taxon>Alphaproteobacteria</taxon>
        <taxon>Hyphomicrobiales</taxon>
        <taxon>Hyphomicrobiaceae</taxon>
        <taxon>Hyphomicrobium</taxon>
    </lineage>
</organism>
<dbReference type="GO" id="GO:0030313">
    <property type="term" value="C:cell envelope"/>
    <property type="evidence" value="ECO:0007669"/>
    <property type="project" value="UniProtKB-SubCell"/>
</dbReference>
<feature type="domain" description="YknX-like beta-barrel" evidence="4">
    <location>
        <begin position="275"/>
        <end position="314"/>
    </location>
</feature>